<keyword evidence="1" id="KW-0812">Transmembrane</keyword>
<evidence type="ECO:0000313" key="2">
    <source>
        <dbReference type="EMBL" id="RQO92017.1"/>
    </source>
</evidence>
<dbReference type="EMBL" id="CM009295">
    <property type="protein sequence ID" value="RQO92017.1"/>
    <property type="molecule type" value="Genomic_DNA"/>
</dbReference>
<feature type="transmembrane region" description="Helical" evidence="1">
    <location>
        <begin position="21"/>
        <end position="42"/>
    </location>
</feature>
<dbReference type="InParanoid" id="A0A3N7F456"/>
<keyword evidence="1" id="KW-1133">Transmembrane helix</keyword>
<dbReference type="AlphaFoldDB" id="A0A3N7F456"/>
<dbReference type="Proteomes" id="UP000006729">
    <property type="component" value="Chromosome 6"/>
</dbReference>
<evidence type="ECO:0000256" key="1">
    <source>
        <dbReference type="SAM" id="Phobius"/>
    </source>
</evidence>
<evidence type="ECO:0000313" key="3">
    <source>
        <dbReference type="Proteomes" id="UP000006729"/>
    </source>
</evidence>
<sequence>MKVKLNLYLSSDAIPFIILNCLNYSCIYVFLMVFKSSIVLLFSMLEPPIPLFIYPTILLFSFCFLP</sequence>
<name>A0A3N7F456_POPTR</name>
<protein>
    <submittedName>
        <fullName evidence="2">Uncharacterized protein</fullName>
    </submittedName>
</protein>
<organism evidence="2 3">
    <name type="scientific">Populus trichocarpa</name>
    <name type="common">Western balsam poplar</name>
    <name type="synonym">Populus balsamifera subsp. trichocarpa</name>
    <dbReference type="NCBI Taxonomy" id="3694"/>
    <lineage>
        <taxon>Eukaryota</taxon>
        <taxon>Viridiplantae</taxon>
        <taxon>Streptophyta</taxon>
        <taxon>Embryophyta</taxon>
        <taxon>Tracheophyta</taxon>
        <taxon>Spermatophyta</taxon>
        <taxon>Magnoliopsida</taxon>
        <taxon>eudicotyledons</taxon>
        <taxon>Gunneridae</taxon>
        <taxon>Pentapetalae</taxon>
        <taxon>rosids</taxon>
        <taxon>fabids</taxon>
        <taxon>Malpighiales</taxon>
        <taxon>Salicaceae</taxon>
        <taxon>Saliceae</taxon>
        <taxon>Populus</taxon>
    </lineage>
</organism>
<keyword evidence="3" id="KW-1185">Reference proteome</keyword>
<proteinExistence type="predicted"/>
<feature type="transmembrane region" description="Helical" evidence="1">
    <location>
        <begin position="48"/>
        <end position="65"/>
    </location>
</feature>
<reference evidence="2 3" key="1">
    <citation type="journal article" date="2006" name="Science">
        <title>The genome of black cottonwood, Populus trichocarpa (Torr. &amp; Gray).</title>
        <authorList>
            <person name="Tuskan G.A."/>
            <person name="Difazio S."/>
            <person name="Jansson S."/>
            <person name="Bohlmann J."/>
            <person name="Grigoriev I."/>
            <person name="Hellsten U."/>
            <person name="Putnam N."/>
            <person name="Ralph S."/>
            <person name="Rombauts S."/>
            <person name="Salamov A."/>
            <person name="Schein J."/>
            <person name="Sterck L."/>
            <person name="Aerts A."/>
            <person name="Bhalerao R.R."/>
            <person name="Bhalerao R.P."/>
            <person name="Blaudez D."/>
            <person name="Boerjan W."/>
            <person name="Brun A."/>
            <person name="Brunner A."/>
            <person name="Busov V."/>
            <person name="Campbell M."/>
            <person name="Carlson J."/>
            <person name="Chalot M."/>
            <person name="Chapman J."/>
            <person name="Chen G.L."/>
            <person name="Cooper D."/>
            <person name="Coutinho P.M."/>
            <person name="Couturier J."/>
            <person name="Covert S."/>
            <person name="Cronk Q."/>
            <person name="Cunningham R."/>
            <person name="Davis J."/>
            <person name="Degroeve S."/>
            <person name="Dejardin A."/>
            <person name="Depamphilis C."/>
            <person name="Detter J."/>
            <person name="Dirks B."/>
            <person name="Dubchak I."/>
            <person name="Duplessis S."/>
            <person name="Ehlting J."/>
            <person name="Ellis B."/>
            <person name="Gendler K."/>
            <person name="Goodstein D."/>
            <person name="Gribskov M."/>
            <person name="Grimwood J."/>
            <person name="Groover A."/>
            <person name="Gunter L."/>
            <person name="Hamberger B."/>
            <person name="Heinze B."/>
            <person name="Helariutta Y."/>
            <person name="Henrissat B."/>
            <person name="Holligan D."/>
            <person name="Holt R."/>
            <person name="Huang W."/>
            <person name="Islam-Faridi N."/>
            <person name="Jones S."/>
            <person name="Jones-Rhoades M."/>
            <person name="Jorgensen R."/>
            <person name="Joshi C."/>
            <person name="Kangasjarvi J."/>
            <person name="Karlsson J."/>
            <person name="Kelleher C."/>
            <person name="Kirkpatrick R."/>
            <person name="Kirst M."/>
            <person name="Kohler A."/>
            <person name="Kalluri U."/>
            <person name="Larimer F."/>
            <person name="Leebens-Mack J."/>
            <person name="Leple J.C."/>
            <person name="Locascio P."/>
            <person name="Lou Y."/>
            <person name="Lucas S."/>
            <person name="Martin F."/>
            <person name="Montanini B."/>
            <person name="Napoli C."/>
            <person name="Nelson D.R."/>
            <person name="Nelson C."/>
            <person name="Nieminen K."/>
            <person name="Nilsson O."/>
            <person name="Pereda V."/>
            <person name="Peter G."/>
            <person name="Philippe R."/>
            <person name="Pilate G."/>
            <person name="Poliakov A."/>
            <person name="Razumovskaya J."/>
            <person name="Richardson P."/>
            <person name="Rinaldi C."/>
            <person name="Ritland K."/>
            <person name="Rouze P."/>
            <person name="Ryaboy D."/>
            <person name="Schmutz J."/>
            <person name="Schrader J."/>
            <person name="Segerman B."/>
            <person name="Shin H."/>
            <person name="Siddiqui A."/>
            <person name="Sterky F."/>
            <person name="Terry A."/>
            <person name="Tsai C.J."/>
            <person name="Uberbacher E."/>
            <person name="Unneberg P."/>
            <person name="Vahala J."/>
            <person name="Wall K."/>
            <person name="Wessler S."/>
            <person name="Yang G."/>
            <person name="Yin T."/>
            <person name="Douglas C."/>
            <person name="Marra M."/>
            <person name="Sandberg G."/>
            <person name="Van de Peer Y."/>
            <person name="Rokhsar D."/>
        </authorList>
    </citation>
    <scope>NUCLEOTIDE SEQUENCE [LARGE SCALE GENOMIC DNA]</scope>
    <source>
        <strain evidence="3">cv. Nisqually</strain>
    </source>
</reference>
<keyword evidence="1" id="KW-0472">Membrane</keyword>
<accession>A0A3N7F456</accession>
<gene>
    <name evidence="2" type="ORF">POPTR_006G205950</name>
</gene>